<keyword evidence="4" id="KW-1185">Reference proteome</keyword>
<feature type="compositionally biased region" description="Polar residues" evidence="1">
    <location>
        <begin position="42"/>
        <end position="56"/>
    </location>
</feature>
<feature type="region of interest" description="Disordered" evidence="1">
    <location>
        <begin position="94"/>
        <end position="139"/>
    </location>
</feature>
<feature type="chain" id="PRO_5041693754" evidence="2">
    <location>
        <begin position="20"/>
        <end position="157"/>
    </location>
</feature>
<proteinExistence type="predicted"/>
<evidence type="ECO:0000313" key="3">
    <source>
        <dbReference type="EMBL" id="KAK2719546.1"/>
    </source>
</evidence>
<evidence type="ECO:0000256" key="2">
    <source>
        <dbReference type="SAM" id="SignalP"/>
    </source>
</evidence>
<accession>A0AA88LBP3</accession>
<evidence type="ECO:0000256" key="1">
    <source>
        <dbReference type="SAM" id="MobiDB-lite"/>
    </source>
</evidence>
<dbReference type="EMBL" id="JAVRJZ010000008">
    <property type="protein sequence ID" value="KAK2719546.1"/>
    <property type="molecule type" value="Genomic_DNA"/>
</dbReference>
<dbReference type="AlphaFoldDB" id="A0AA88LBP3"/>
<evidence type="ECO:0000313" key="4">
    <source>
        <dbReference type="Proteomes" id="UP001187531"/>
    </source>
</evidence>
<name>A0AA88LBP3_ARTSF</name>
<feature type="signal peptide" evidence="2">
    <location>
        <begin position="1"/>
        <end position="19"/>
    </location>
</feature>
<protein>
    <submittedName>
        <fullName evidence="3">Uncharacterized protein</fullName>
    </submittedName>
</protein>
<feature type="compositionally biased region" description="Basic residues" evidence="1">
    <location>
        <begin position="127"/>
        <end position="136"/>
    </location>
</feature>
<gene>
    <name evidence="3" type="ORF">QYM36_005130</name>
</gene>
<organism evidence="3 4">
    <name type="scientific">Artemia franciscana</name>
    <name type="common">Brine shrimp</name>
    <name type="synonym">Artemia sanfranciscana</name>
    <dbReference type="NCBI Taxonomy" id="6661"/>
    <lineage>
        <taxon>Eukaryota</taxon>
        <taxon>Metazoa</taxon>
        <taxon>Ecdysozoa</taxon>
        <taxon>Arthropoda</taxon>
        <taxon>Crustacea</taxon>
        <taxon>Branchiopoda</taxon>
        <taxon>Anostraca</taxon>
        <taxon>Artemiidae</taxon>
        <taxon>Artemia</taxon>
    </lineage>
</organism>
<dbReference type="Proteomes" id="UP001187531">
    <property type="component" value="Unassembled WGS sequence"/>
</dbReference>
<feature type="region of interest" description="Disordered" evidence="1">
    <location>
        <begin position="40"/>
        <end position="63"/>
    </location>
</feature>
<feature type="compositionally biased region" description="Polar residues" evidence="1">
    <location>
        <begin position="98"/>
        <end position="112"/>
    </location>
</feature>
<keyword evidence="2" id="KW-0732">Signal</keyword>
<comment type="caution">
    <text evidence="3">The sequence shown here is derived from an EMBL/GenBank/DDBJ whole genome shotgun (WGS) entry which is preliminary data.</text>
</comment>
<sequence>MKTSAYTTLLLMAITFVTSFPLTPVMHKIASNIEPEDAAVESLSNDSEMSVTNINSDKLEESSLESEVTSVESLKSNLKISVIDTNIDEQEESRLDTRLNSLKNKSKSVTEGTTEEKDEPEVEVSRAKRSPGRGRKKGYEAFKIDPQQENLRFILQN</sequence>
<reference evidence="3" key="1">
    <citation type="submission" date="2023-07" db="EMBL/GenBank/DDBJ databases">
        <title>Chromosome-level genome assembly of Artemia franciscana.</title>
        <authorList>
            <person name="Jo E."/>
        </authorList>
    </citation>
    <scope>NUCLEOTIDE SEQUENCE</scope>
    <source>
        <tissue evidence="3">Whole body</tissue>
    </source>
</reference>